<sequence length="71" mass="7460">MSNSNASGCLSALMIIGKVASWLGSGVLAWDWVEPDSFGTAILFLIAWGILGKVFDFALGLIIIGIASMLE</sequence>
<accession>A0A846MNE3</accession>
<keyword evidence="1" id="KW-0472">Membrane</keyword>
<feature type="transmembrane region" description="Helical" evidence="1">
    <location>
        <begin position="42"/>
        <end position="70"/>
    </location>
</feature>
<comment type="caution">
    <text evidence="2">The sequence shown here is derived from an EMBL/GenBank/DDBJ whole genome shotgun (WGS) entry which is preliminary data.</text>
</comment>
<dbReference type="AlphaFoldDB" id="A0A846MNE3"/>
<evidence type="ECO:0000313" key="2">
    <source>
        <dbReference type="EMBL" id="NIK73073.1"/>
    </source>
</evidence>
<gene>
    <name evidence="2" type="ORF">FHS56_000559</name>
</gene>
<feature type="transmembrane region" description="Helical" evidence="1">
    <location>
        <begin position="12"/>
        <end position="30"/>
    </location>
</feature>
<protein>
    <submittedName>
        <fullName evidence="2">Uncharacterized protein</fullName>
    </submittedName>
</protein>
<evidence type="ECO:0000256" key="1">
    <source>
        <dbReference type="SAM" id="Phobius"/>
    </source>
</evidence>
<keyword evidence="3" id="KW-1185">Reference proteome</keyword>
<name>A0A846MNE3_9BACT</name>
<dbReference type="Proteomes" id="UP000537126">
    <property type="component" value="Unassembled WGS sequence"/>
</dbReference>
<proteinExistence type="predicted"/>
<evidence type="ECO:0000313" key="3">
    <source>
        <dbReference type="Proteomes" id="UP000537126"/>
    </source>
</evidence>
<keyword evidence="1" id="KW-0812">Transmembrane</keyword>
<dbReference type="RefSeq" id="WP_166918349.1">
    <property type="nucleotide sequence ID" value="NZ_JAASRN010000001.1"/>
</dbReference>
<reference evidence="2 3" key="1">
    <citation type="submission" date="2020-03" db="EMBL/GenBank/DDBJ databases">
        <title>Genomic Encyclopedia of Type Strains, Phase IV (KMG-IV): sequencing the most valuable type-strain genomes for metagenomic binning, comparative biology and taxonomic classification.</title>
        <authorList>
            <person name="Goeker M."/>
        </authorList>
    </citation>
    <scope>NUCLEOTIDE SEQUENCE [LARGE SCALE GENOMIC DNA]</scope>
    <source>
        <strain evidence="2 3">DSM 5718</strain>
    </source>
</reference>
<organism evidence="2 3">
    <name type="scientific">Thermonema lapsum</name>
    <dbReference type="NCBI Taxonomy" id="28195"/>
    <lineage>
        <taxon>Bacteria</taxon>
        <taxon>Pseudomonadati</taxon>
        <taxon>Bacteroidota</taxon>
        <taxon>Cytophagia</taxon>
        <taxon>Cytophagales</taxon>
        <taxon>Thermonemataceae</taxon>
        <taxon>Thermonema</taxon>
    </lineage>
</organism>
<dbReference type="EMBL" id="JAASRN010000001">
    <property type="protein sequence ID" value="NIK73073.1"/>
    <property type="molecule type" value="Genomic_DNA"/>
</dbReference>
<keyword evidence="1" id="KW-1133">Transmembrane helix</keyword>